<dbReference type="Pfam" id="PF00970">
    <property type="entry name" value="FAD_binding_6"/>
    <property type="match status" value="1"/>
</dbReference>
<feature type="domain" description="2Fe-2S ferredoxin-type" evidence="2">
    <location>
        <begin position="233"/>
        <end position="325"/>
    </location>
</feature>
<dbReference type="PROSITE" id="PS00197">
    <property type="entry name" value="2FE2S_FER_1"/>
    <property type="match status" value="1"/>
</dbReference>
<name>A0A6G8IDI2_9BURK</name>
<dbReference type="InterPro" id="IPR017938">
    <property type="entry name" value="Riboflavin_synthase-like_b-brl"/>
</dbReference>
<dbReference type="InterPro" id="IPR012675">
    <property type="entry name" value="Beta-grasp_dom_sf"/>
</dbReference>
<accession>A0A6G8IDI2</accession>
<evidence type="ECO:0000259" key="2">
    <source>
        <dbReference type="PROSITE" id="PS51085"/>
    </source>
</evidence>
<keyword evidence="5" id="KW-1185">Reference proteome</keyword>
<dbReference type="PANTHER" id="PTHR47354:SF2">
    <property type="entry name" value="BLR2392 PROTEIN"/>
    <property type="match status" value="1"/>
</dbReference>
<protein>
    <submittedName>
        <fullName evidence="4">Oxidoreductase</fullName>
    </submittedName>
</protein>
<dbReference type="InterPro" id="IPR008333">
    <property type="entry name" value="Cbr1-like_FAD-bd_dom"/>
</dbReference>
<dbReference type="InterPro" id="IPR039261">
    <property type="entry name" value="FNR_nucleotide-bd"/>
</dbReference>
<evidence type="ECO:0000256" key="1">
    <source>
        <dbReference type="SAM" id="MobiDB-lite"/>
    </source>
</evidence>
<dbReference type="Proteomes" id="UP000503162">
    <property type="component" value="Chromosome"/>
</dbReference>
<organism evidence="4 5">
    <name type="scientific">Hydrogenophaga crocea</name>
    <dbReference type="NCBI Taxonomy" id="2716225"/>
    <lineage>
        <taxon>Bacteria</taxon>
        <taxon>Pseudomonadati</taxon>
        <taxon>Pseudomonadota</taxon>
        <taxon>Betaproteobacteria</taxon>
        <taxon>Burkholderiales</taxon>
        <taxon>Comamonadaceae</taxon>
        <taxon>Hydrogenophaga</taxon>
    </lineage>
</organism>
<evidence type="ECO:0000313" key="5">
    <source>
        <dbReference type="Proteomes" id="UP000503162"/>
    </source>
</evidence>
<dbReference type="Pfam" id="PF00111">
    <property type="entry name" value="Fer2"/>
    <property type="match status" value="1"/>
</dbReference>
<dbReference type="GO" id="GO:0051537">
    <property type="term" value="F:2 iron, 2 sulfur cluster binding"/>
    <property type="evidence" value="ECO:0007669"/>
    <property type="project" value="InterPro"/>
</dbReference>
<evidence type="ECO:0000259" key="3">
    <source>
        <dbReference type="PROSITE" id="PS51384"/>
    </source>
</evidence>
<dbReference type="Gene3D" id="3.10.20.30">
    <property type="match status" value="1"/>
</dbReference>
<dbReference type="SUPFAM" id="SSF54292">
    <property type="entry name" value="2Fe-2S ferredoxin-like"/>
    <property type="match status" value="1"/>
</dbReference>
<dbReference type="Pfam" id="PF00175">
    <property type="entry name" value="NAD_binding_1"/>
    <property type="match status" value="1"/>
</dbReference>
<dbReference type="EMBL" id="CP049989">
    <property type="protein sequence ID" value="QIM51254.1"/>
    <property type="molecule type" value="Genomic_DNA"/>
</dbReference>
<gene>
    <name evidence="4" type="ORF">G9Q37_03435</name>
</gene>
<evidence type="ECO:0000313" key="4">
    <source>
        <dbReference type="EMBL" id="QIM51254.1"/>
    </source>
</evidence>
<sequence>MKSNPVWQTARVAAITDLTPTVREFLLQPEGGSAIAWPPGAHLQLRLRVAGREQTRSYSLVGLPVEAGGAYRIAVKRLDDGRGGSRAMWSLAVGDTLPVSAPQNHFALALDAPESLLLAGGIGITPLVGMARALRQQGRAVRLLYGARSQAELAYAEALRAELGEALVTAVAERGERLDLAGAIAALPMGAPCYVCGPAGLLDAARAAWAAQGRAAADLRFETFGSGGRLPTGSFVVQVPRHGCELTVPPGESLLDALEAAGVEVMSDCRRGECGLCAMDVLALEGEIDHRDVFLSAHERAANQRICACVSRVVGRITLDSAWRPDEPAAGGPASQTQARGLPQVS</sequence>
<dbReference type="CDD" id="cd06185">
    <property type="entry name" value="PDR_like"/>
    <property type="match status" value="1"/>
</dbReference>
<dbReference type="AlphaFoldDB" id="A0A6G8IDI2"/>
<dbReference type="InterPro" id="IPR036010">
    <property type="entry name" value="2Fe-2S_ferredoxin-like_sf"/>
</dbReference>
<dbReference type="PANTHER" id="PTHR47354">
    <property type="entry name" value="NADH OXIDOREDUCTASE HCR"/>
    <property type="match status" value="1"/>
</dbReference>
<dbReference type="InterPro" id="IPR001433">
    <property type="entry name" value="OxRdtase_FAD/NAD-bd"/>
</dbReference>
<dbReference type="InterPro" id="IPR050415">
    <property type="entry name" value="MRET"/>
</dbReference>
<dbReference type="GO" id="GO:0016491">
    <property type="term" value="F:oxidoreductase activity"/>
    <property type="evidence" value="ECO:0007669"/>
    <property type="project" value="InterPro"/>
</dbReference>
<dbReference type="SUPFAM" id="SSF52343">
    <property type="entry name" value="Ferredoxin reductase-like, C-terminal NADP-linked domain"/>
    <property type="match status" value="1"/>
</dbReference>
<dbReference type="PROSITE" id="PS51085">
    <property type="entry name" value="2FE2S_FER_2"/>
    <property type="match status" value="1"/>
</dbReference>
<dbReference type="KEGG" id="hcz:G9Q37_03435"/>
<dbReference type="InterPro" id="IPR006058">
    <property type="entry name" value="2Fe2S_fd_BS"/>
</dbReference>
<proteinExistence type="predicted"/>
<dbReference type="SUPFAM" id="SSF63380">
    <property type="entry name" value="Riboflavin synthase domain-like"/>
    <property type="match status" value="1"/>
</dbReference>
<dbReference type="PRINTS" id="PR00409">
    <property type="entry name" value="PHDIOXRDTASE"/>
</dbReference>
<feature type="region of interest" description="Disordered" evidence="1">
    <location>
        <begin position="324"/>
        <end position="346"/>
    </location>
</feature>
<dbReference type="Gene3D" id="2.40.30.10">
    <property type="entry name" value="Translation factors"/>
    <property type="match status" value="1"/>
</dbReference>
<feature type="compositionally biased region" description="Polar residues" evidence="1">
    <location>
        <begin position="334"/>
        <end position="346"/>
    </location>
</feature>
<feature type="domain" description="FAD-binding FR-type" evidence="3">
    <location>
        <begin position="5"/>
        <end position="109"/>
    </location>
</feature>
<dbReference type="InterPro" id="IPR001041">
    <property type="entry name" value="2Fe-2S_ferredoxin-type"/>
</dbReference>
<reference evidence="4 5" key="1">
    <citation type="submission" date="2020-03" db="EMBL/GenBank/DDBJ databases">
        <title>Hydrogenophaga sp. nov. isolated from cyanobacterial mat.</title>
        <authorList>
            <person name="Thorat V."/>
            <person name="Kirdat K."/>
            <person name="Tiwarekar B."/>
            <person name="Costa E.D."/>
            <person name="Yadav A."/>
        </authorList>
    </citation>
    <scope>NUCLEOTIDE SEQUENCE [LARGE SCALE GENOMIC DNA]</scope>
    <source>
        <strain evidence="4 5">BA0156</strain>
    </source>
</reference>
<dbReference type="Gene3D" id="3.40.50.80">
    <property type="entry name" value="Nucleotide-binding domain of ferredoxin-NADP reductase (FNR) module"/>
    <property type="match status" value="1"/>
</dbReference>
<dbReference type="InterPro" id="IPR017927">
    <property type="entry name" value="FAD-bd_FR_type"/>
</dbReference>
<dbReference type="PROSITE" id="PS51384">
    <property type="entry name" value="FAD_FR"/>
    <property type="match status" value="1"/>
</dbReference>
<dbReference type="CDD" id="cd00207">
    <property type="entry name" value="fer2"/>
    <property type="match status" value="1"/>
</dbReference>
<dbReference type="RefSeq" id="WP_166224600.1">
    <property type="nucleotide sequence ID" value="NZ_CP049989.1"/>
</dbReference>